<keyword evidence="4 7" id="KW-0812">Transmembrane</keyword>
<evidence type="ECO:0000256" key="5">
    <source>
        <dbReference type="ARBA" id="ARBA00022989"/>
    </source>
</evidence>
<evidence type="ECO:0000256" key="1">
    <source>
        <dbReference type="ARBA" id="ARBA00004651"/>
    </source>
</evidence>
<dbReference type="eggNOG" id="COG0395">
    <property type="taxonomic scope" value="Bacteria"/>
</dbReference>
<dbReference type="Proteomes" id="UP000008457">
    <property type="component" value="Chromosome"/>
</dbReference>
<dbReference type="OrthoDB" id="9771544at2"/>
<feature type="transmembrane region" description="Helical" evidence="7">
    <location>
        <begin position="256"/>
        <end position="277"/>
    </location>
</feature>
<keyword evidence="3" id="KW-1003">Cell membrane</keyword>
<dbReference type="Pfam" id="PF00528">
    <property type="entry name" value="BPD_transp_1"/>
    <property type="match status" value="1"/>
</dbReference>
<proteinExistence type="inferred from homology"/>
<keyword evidence="5 7" id="KW-1133">Transmembrane helix</keyword>
<feature type="transmembrane region" description="Helical" evidence="7">
    <location>
        <begin position="22"/>
        <end position="45"/>
    </location>
</feature>
<dbReference type="EMBL" id="CP002360">
    <property type="protein sequence ID" value="AEE97713.1"/>
    <property type="molecule type" value="Genomic_DNA"/>
</dbReference>
<organism evidence="9 10">
    <name type="scientific">Mahella australiensis (strain DSM 15567 / CIP 107919 / 50-1 BON)</name>
    <dbReference type="NCBI Taxonomy" id="697281"/>
    <lineage>
        <taxon>Bacteria</taxon>
        <taxon>Bacillati</taxon>
        <taxon>Bacillota</taxon>
        <taxon>Clostridia</taxon>
        <taxon>Thermoanaerobacterales</taxon>
        <taxon>Thermoanaerobacterales Family IV. Incertae Sedis</taxon>
        <taxon>Mahella</taxon>
    </lineage>
</organism>
<dbReference type="Gene3D" id="1.10.3720.10">
    <property type="entry name" value="MetI-like"/>
    <property type="match status" value="1"/>
</dbReference>
<dbReference type="STRING" id="697281.Mahau_2568"/>
<dbReference type="AlphaFoldDB" id="F3ZY17"/>
<evidence type="ECO:0000259" key="8">
    <source>
        <dbReference type="PROSITE" id="PS50928"/>
    </source>
</evidence>
<dbReference type="RefSeq" id="WP_013782136.1">
    <property type="nucleotide sequence ID" value="NC_015520.1"/>
</dbReference>
<feature type="transmembrane region" description="Helical" evidence="7">
    <location>
        <begin position="158"/>
        <end position="177"/>
    </location>
</feature>
<name>F3ZY17_MAHA5</name>
<dbReference type="GO" id="GO:0005886">
    <property type="term" value="C:plasma membrane"/>
    <property type="evidence" value="ECO:0007669"/>
    <property type="project" value="UniProtKB-SubCell"/>
</dbReference>
<comment type="subcellular location">
    <subcellularLocation>
        <location evidence="1 7">Cell membrane</location>
        <topology evidence="1 7">Multi-pass membrane protein</topology>
    </subcellularLocation>
</comment>
<dbReference type="InterPro" id="IPR035906">
    <property type="entry name" value="MetI-like_sf"/>
</dbReference>
<comment type="similarity">
    <text evidence="7">Belongs to the binding-protein-dependent transport system permease family.</text>
</comment>
<dbReference type="HOGENOM" id="CLU_016047_1_1_9"/>
<evidence type="ECO:0000256" key="6">
    <source>
        <dbReference type="ARBA" id="ARBA00023136"/>
    </source>
</evidence>
<protein>
    <submittedName>
        <fullName evidence="9">Carbohydrate ABC transporter membrane protein 2, CUT1 family</fullName>
    </submittedName>
</protein>
<accession>F3ZY17</accession>
<evidence type="ECO:0000256" key="4">
    <source>
        <dbReference type="ARBA" id="ARBA00022692"/>
    </source>
</evidence>
<feature type="transmembrane region" description="Helical" evidence="7">
    <location>
        <begin position="124"/>
        <end position="146"/>
    </location>
</feature>
<dbReference type="KEGG" id="mas:Mahau_2568"/>
<evidence type="ECO:0000313" key="9">
    <source>
        <dbReference type="EMBL" id="AEE97713.1"/>
    </source>
</evidence>
<keyword evidence="10" id="KW-1185">Reference proteome</keyword>
<reference evidence="10" key="1">
    <citation type="submission" date="2010-11" db="EMBL/GenBank/DDBJ databases">
        <title>The complete genome of Mahella australiensis DSM 15567.</title>
        <authorList>
            <consortium name="US DOE Joint Genome Institute (JGI-PGF)"/>
            <person name="Lucas S."/>
            <person name="Copeland A."/>
            <person name="Lapidus A."/>
            <person name="Bruce D."/>
            <person name="Goodwin L."/>
            <person name="Pitluck S."/>
            <person name="Kyrpides N."/>
            <person name="Mavromatis K."/>
            <person name="Pagani I."/>
            <person name="Ivanova N."/>
            <person name="Teshima H."/>
            <person name="Brettin T."/>
            <person name="Detter J.C."/>
            <person name="Han C."/>
            <person name="Tapia R."/>
            <person name="Land M."/>
            <person name="Hauser L."/>
            <person name="Markowitz V."/>
            <person name="Cheng J.-F."/>
            <person name="Hugenholtz P."/>
            <person name="Woyke T."/>
            <person name="Wu D."/>
            <person name="Spring S."/>
            <person name="Pukall R."/>
            <person name="Steenblock K."/>
            <person name="Schneider S."/>
            <person name="Klenk H.-P."/>
            <person name="Eisen J.A."/>
        </authorList>
    </citation>
    <scope>NUCLEOTIDE SEQUENCE [LARGE SCALE GENOMIC DNA]</scope>
    <source>
        <strain evidence="10">DSM 15567 / CIP 107919 / 50-1 BON</strain>
    </source>
</reference>
<dbReference type="InterPro" id="IPR000515">
    <property type="entry name" value="MetI-like"/>
</dbReference>
<dbReference type="CDD" id="cd06261">
    <property type="entry name" value="TM_PBP2"/>
    <property type="match status" value="1"/>
</dbReference>
<dbReference type="PANTHER" id="PTHR43744">
    <property type="entry name" value="ABC TRANSPORTER PERMEASE PROTEIN MG189-RELATED-RELATED"/>
    <property type="match status" value="1"/>
</dbReference>
<feature type="transmembrane region" description="Helical" evidence="7">
    <location>
        <begin position="198"/>
        <end position="220"/>
    </location>
</feature>
<gene>
    <name evidence="9" type="ordered locus">Mahau_2568</name>
</gene>
<sequence>MAAEAVSISSNLKYTSKKRQKLISNIIVYIVLTALGFLFLFPFLWMVTTSIKADAEIFTWPPTLIPHSFNWRNYPEALTFIPFFTYLKNTLIYCFMTVIGVVFSCTLSAYGFSRINWPERDKVFMLVLATMMLPSQVTMIPLFVIFKRLGWTGTLLPLIVPSFFGSAFYIFLLRQFFMTIPFELSDAARIDGCSEFRIFWQITVPLARPAIATVALFQFLGAWNDFMGPLIYLNDQTKYTISVGLQQFVGQYGTKWGLLTAASTVATLPVIILFFFTQKTFIQGIAMTGIKG</sequence>
<keyword evidence="6 7" id="KW-0472">Membrane</keyword>
<keyword evidence="2 7" id="KW-0813">Transport</keyword>
<dbReference type="PANTHER" id="PTHR43744:SF6">
    <property type="entry name" value="ABC TRANSPORTER PERMEASE PROTEIN YESQ-RELATED"/>
    <property type="match status" value="1"/>
</dbReference>
<dbReference type="SUPFAM" id="SSF161098">
    <property type="entry name" value="MetI-like"/>
    <property type="match status" value="1"/>
</dbReference>
<evidence type="ECO:0000313" key="10">
    <source>
        <dbReference type="Proteomes" id="UP000008457"/>
    </source>
</evidence>
<feature type="domain" description="ABC transmembrane type-1" evidence="8">
    <location>
        <begin position="87"/>
        <end position="277"/>
    </location>
</feature>
<evidence type="ECO:0000256" key="3">
    <source>
        <dbReference type="ARBA" id="ARBA00022475"/>
    </source>
</evidence>
<dbReference type="PROSITE" id="PS50928">
    <property type="entry name" value="ABC_TM1"/>
    <property type="match status" value="1"/>
</dbReference>
<feature type="transmembrane region" description="Helical" evidence="7">
    <location>
        <begin position="90"/>
        <end position="112"/>
    </location>
</feature>
<dbReference type="GO" id="GO:0055085">
    <property type="term" value="P:transmembrane transport"/>
    <property type="evidence" value="ECO:0007669"/>
    <property type="project" value="InterPro"/>
</dbReference>
<reference evidence="9 10" key="2">
    <citation type="journal article" date="2011" name="Stand. Genomic Sci.">
        <title>Complete genome sequence of Mahella australiensis type strain (50-1 BON).</title>
        <authorList>
            <person name="Sikorski J."/>
            <person name="Teshima H."/>
            <person name="Nolan M."/>
            <person name="Lucas S."/>
            <person name="Hammon N."/>
            <person name="Deshpande S."/>
            <person name="Cheng J.F."/>
            <person name="Pitluck S."/>
            <person name="Liolios K."/>
            <person name="Pagani I."/>
            <person name="Ivanova N."/>
            <person name="Huntemann M."/>
            <person name="Mavromatis K."/>
            <person name="Ovchinikova G."/>
            <person name="Pati A."/>
            <person name="Tapia R."/>
            <person name="Han C."/>
            <person name="Goodwin L."/>
            <person name="Chen A."/>
            <person name="Palaniappan K."/>
            <person name="Land M."/>
            <person name="Hauser L."/>
            <person name="Ngatchou-Djao O.D."/>
            <person name="Rohde M."/>
            <person name="Pukall R."/>
            <person name="Spring S."/>
            <person name="Abt B."/>
            <person name="Goker M."/>
            <person name="Detter J.C."/>
            <person name="Woyke T."/>
            <person name="Bristow J."/>
            <person name="Markowitz V."/>
            <person name="Hugenholtz P."/>
            <person name="Eisen J.A."/>
            <person name="Kyrpides N.C."/>
            <person name="Klenk H.P."/>
            <person name="Lapidus A."/>
        </authorList>
    </citation>
    <scope>NUCLEOTIDE SEQUENCE [LARGE SCALE GENOMIC DNA]</scope>
    <source>
        <strain evidence="10">DSM 15567 / CIP 107919 / 50-1 BON</strain>
    </source>
</reference>
<evidence type="ECO:0000256" key="2">
    <source>
        <dbReference type="ARBA" id="ARBA00022448"/>
    </source>
</evidence>
<evidence type="ECO:0000256" key="7">
    <source>
        <dbReference type="RuleBase" id="RU363032"/>
    </source>
</evidence>